<organism evidence="2 3">
    <name type="scientific">Vallitalea guaymasensis</name>
    <dbReference type="NCBI Taxonomy" id="1185412"/>
    <lineage>
        <taxon>Bacteria</taxon>
        <taxon>Bacillati</taxon>
        <taxon>Bacillota</taxon>
        <taxon>Clostridia</taxon>
        <taxon>Lachnospirales</taxon>
        <taxon>Vallitaleaceae</taxon>
        <taxon>Vallitalea</taxon>
    </lineage>
</organism>
<dbReference type="OrthoDB" id="1642705at2"/>
<accession>A0A8J8MG42</accession>
<dbReference type="AlphaFoldDB" id="A0A8J8MG42"/>
<dbReference type="InterPro" id="IPR042047">
    <property type="entry name" value="SleB_dom1"/>
</dbReference>
<evidence type="ECO:0000259" key="1">
    <source>
        <dbReference type="Pfam" id="PF07486"/>
    </source>
</evidence>
<evidence type="ECO:0000313" key="3">
    <source>
        <dbReference type="Proteomes" id="UP000677305"/>
    </source>
</evidence>
<keyword evidence="2" id="KW-0378">Hydrolase</keyword>
<name>A0A8J8MG42_9FIRM</name>
<gene>
    <name evidence="2" type="ORF">HYG85_12690</name>
</gene>
<dbReference type="EMBL" id="CP058561">
    <property type="protein sequence ID" value="QUH32010.1"/>
    <property type="molecule type" value="Genomic_DNA"/>
</dbReference>
<reference evidence="2 3" key="1">
    <citation type="submission" date="2020-07" db="EMBL/GenBank/DDBJ databases">
        <title>Vallitalea guaymasensis genome.</title>
        <authorList>
            <person name="Postec A."/>
        </authorList>
    </citation>
    <scope>NUCLEOTIDE SEQUENCE [LARGE SCALE GENOMIC DNA]</scope>
    <source>
        <strain evidence="2 3">Ra1766G1</strain>
    </source>
</reference>
<protein>
    <submittedName>
        <fullName evidence="2">Cell wall hydrolase</fullName>
    </submittedName>
</protein>
<dbReference type="Proteomes" id="UP000677305">
    <property type="component" value="Chromosome"/>
</dbReference>
<dbReference type="KEGG" id="vgu:HYG85_12690"/>
<proteinExistence type="predicted"/>
<evidence type="ECO:0000313" key="2">
    <source>
        <dbReference type="EMBL" id="QUH32010.1"/>
    </source>
</evidence>
<sequence length="147" mass="16610">MAYSARELLARIIKCEAGGEGEIGMKAVATVVMNRVHAAEGEYQRVNQGDLRKVIFQPGQFDCVRSVLGGVANPQTIWASPPEQIHYDIADWALAGNKLYNIGSTLWYMNPFDPQCPPYFPYNETGIYNSRIRKHCFFDPTDLYKDT</sequence>
<dbReference type="GO" id="GO:0016787">
    <property type="term" value="F:hydrolase activity"/>
    <property type="evidence" value="ECO:0007669"/>
    <property type="project" value="UniProtKB-KW"/>
</dbReference>
<feature type="domain" description="Cell wall hydrolase SleB" evidence="1">
    <location>
        <begin position="19"/>
        <end position="138"/>
    </location>
</feature>
<keyword evidence="3" id="KW-1185">Reference proteome</keyword>
<dbReference type="Gene3D" id="1.10.10.2520">
    <property type="entry name" value="Cell wall hydrolase SleB, domain 1"/>
    <property type="match status" value="1"/>
</dbReference>
<dbReference type="Pfam" id="PF07486">
    <property type="entry name" value="Hydrolase_2"/>
    <property type="match status" value="1"/>
</dbReference>
<dbReference type="InterPro" id="IPR011105">
    <property type="entry name" value="Cell_wall_hydrolase_SleB"/>
</dbReference>